<dbReference type="FunFam" id="3.30.70.270:FF:000001">
    <property type="entry name" value="Diguanylate cyclase domain protein"/>
    <property type="match status" value="1"/>
</dbReference>
<evidence type="ECO:0000313" key="6">
    <source>
        <dbReference type="EMBL" id="ODN67536.1"/>
    </source>
</evidence>
<dbReference type="PANTHER" id="PTHR45138">
    <property type="entry name" value="REGULATORY COMPONENTS OF SENSORY TRANSDUCTION SYSTEM"/>
    <property type="match status" value="1"/>
</dbReference>
<dbReference type="InterPro" id="IPR050469">
    <property type="entry name" value="Diguanylate_Cyclase"/>
</dbReference>
<dbReference type="RefSeq" id="WP_069295404.1">
    <property type="nucleotide sequence ID" value="NZ_MCRI01000005.1"/>
</dbReference>
<evidence type="ECO:0000259" key="5">
    <source>
        <dbReference type="PROSITE" id="PS50887"/>
    </source>
</evidence>
<keyword evidence="4" id="KW-0175">Coiled coil</keyword>
<dbReference type="CDD" id="cd01949">
    <property type="entry name" value="GGDEF"/>
    <property type="match status" value="1"/>
</dbReference>
<evidence type="ECO:0000256" key="4">
    <source>
        <dbReference type="SAM" id="Coils"/>
    </source>
</evidence>
<keyword evidence="7" id="KW-1185">Reference proteome</keyword>
<dbReference type="NCBIfam" id="TIGR00254">
    <property type="entry name" value="GGDEF"/>
    <property type="match status" value="1"/>
</dbReference>
<gene>
    <name evidence="6" type="primary">pleD_5</name>
    <name evidence="6" type="ORF">A9E74_00881</name>
</gene>
<dbReference type="InterPro" id="IPR029787">
    <property type="entry name" value="Nucleotide_cyclase"/>
</dbReference>
<evidence type="ECO:0000256" key="1">
    <source>
        <dbReference type="ARBA" id="ARBA00001946"/>
    </source>
</evidence>
<dbReference type="PROSITE" id="PS50887">
    <property type="entry name" value="GGDEF"/>
    <property type="match status" value="1"/>
</dbReference>
<comment type="caution">
    <text evidence="6">The sequence shown here is derived from an EMBL/GenBank/DDBJ whole genome shotgun (WGS) entry which is preliminary data.</text>
</comment>
<dbReference type="PATRIC" id="fig|291169.3.peg.884"/>
<organism evidence="6 7">
    <name type="scientific">Methylophaga muralis</name>
    <dbReference type="NCBI Taxonomy" id="291169"/>
    <lineage>
        <taxon>Bacteria</taxon>
        <taxon>Pseudomonadati</taxon>
        <taxon>Pseudomonadota</taxon>
        <taxon>Gammaproteobacteria</taxon>
        <taxon>Thiotrichales</taxon>
        <taxon>Piscirickettsiaceae</taxon>
        <taxon>Methylophaga</taxon>
    </lineage>
</organism>
<dbReference type="SUPFAM" id="SSF55073">
    <property type="entry name" value="Nucleotide cyclase"/>
    <property type="match status" value="1"/>
</dbReference>
<reference evidence="6 7" key="1">
    <citation type="submission" date="2016-07" db="EMBL/GenBank/DDBJ databases">
        <title>Draft Genome Sequence of Methylophaga muralis Bur 1.</title>
        <authorList>
            <person name="Vasilenko O.V."/>
            <person name="Doronina N.V."/>
            <person name="Shmareva M.N."/>
            <person name="Tarlachkov S.V."/>
            <person name="Mustakhimov I."/>
            <person name="Trotsenko Y.A."/>
        </authorList>
    </citation>
    <scope>NUCLEOTIDE SEQUENCE [LARGE SCALE GENOMIC DNA]</scope>
    <source>
        <strain evidence="6 7">Bur 1</strain>
    </source>
</reference>
<accession>A0A1E3GVF8</accession>
<evidence type="ECO:0000256" key="2">
    <source>
        <dbReference type="ARBA" id="ARBA00012528"/>
    </source>
</evidence>
<dbReference type="GO" id="GO:0052621">
    <property type="term" value="F:diguanylate cyclase activity"/>
    <property type="evidence" value="ECO:0007669"/>
    <property type="project" value="UniProtKB-EC"/>
</dbReference>
<feature type="coiled-coil region" evidence="4">
    <location>
        <begin position="149"/>
        <end position="176"/>
    </location>
</feature>
<comment type="cofactor">
    <cofactor evidence="1">
        <name>Mg(2+)</name>
        <dbReference type="ChEBI" id="CHEBI:18420"/>
    </cofactor>
</comment>
<dbReference type="InterPro" id="IPR000160">
    <property type="entry name" value="GGDEF_dom"/>
</dbReference>
<dbReference type="InterPro" id="IPR043128">
    <property type="entry name" value="Rev_trsase/Diguanyl_cyclase"/>
</dbReference>
<feature type="domain" description="GGDEF" evidence="5">
    <location>
        <begin position="207"/>
        <end position="342"/>
    </location>
</feature>
<sequence length="345" mass="39114">MKYSEQDERTSEWMRLALSKMKQFDIAPTPANYALWFEYVSGTNLSLTEAVDNEIEMSGKLTAQQCHLLYEQFFDDDKDRAAMFEMRQELARLLKQVLNYVYTGVTTTGRSNSHLQSMLSRLQPDLNRQQLHTLIEEVLIETRLAVSSGELLNEQLNGAMTEVAALKKELSDSRREAITDSLTGLANRKHFDDLIHQMTRDADQNGMDVSVIFSDVDMFSTINEKHGQLVGDQVLRVIAELMKTSLKGRDLVARYGGEEFAVILPNTSMQNARILADTIRQDLASKRIQRKDTREPLGTITMSFGVARYVPGEGVDSFLQRVDRAVYLAKRRGRNNVCDAPPPII</sequence>
<dbReference type="AlphaFoldDB" id="A0A1E3GVF8"/>
<name>A0A1E3GVF8_9GAMM</name>
<dbReference type="STRING" id="291169.A9E74_00881"/>
<dbReference type="Proteomes" id="UP000094379">
    <property type="component" value="Unassembled WGS sequence"/>
</dbReference>
<dbReference type="EC" id="2.7.7.65" evidence="2"/>
<proteinExistence type="predicted"/>
<protein>
    <recommendedName>
        <fullName evidence="2">diguanylate cyclase</fullName>
        <ecNumber evidence="2">2.7.7.65</ecNumber>
    </recommendedName>
</protein>
<dbReference type="EMBL" id="MCRI01000005">
    <property type="protein sequence ID" value="ODN67536.1"/>
    <property type="molecule type" value="Genomic_DNA"/>
</dbReference>
<comment type="catalytic activity">
    <reaction evidence="3">
        <text>2 GTP = 3',3'-c-di-GMP + 2 diphosphate</text>
        <dbReference type="Rhea" id="RHEA:24898"/>
        <dbReference type="ChEBI" id="CHEBI:33019"/>
        <dbReference type="ChEBI" id="CHEBI:37565"/>
        <dbReference type="ChEBI" id="CHEBI:58805"/>
        <dbReference type="EC" id="2.7.7.65"/>
    </reaction>
</comment>
<evidence type="ECO:0000313" key="7">
    <source>
        <dbReference type="Proteomes" id="UP000094379"/>
    </source>
</evidence>
<dbReference type="Pfam" id="PF00990">
    <property type="entry name" value="GGDEF"/>
    <property type="match status" value="1"/>
</dbReference>
<evidence type="ECO:0000256" key="3">
    <source>
        <dbReference type="ARBA" id="ARBA00034247"/>
    </source>
</evidence>
<dbReference type="SMART" id="SM00267">
    <property type="entry name" value="GGDEF"/>
    <property type="match status" value="1"/>
</dbReference>
<dbReference type="Gene3D" id="3.30.70.270">
    <property type="match status" value="1"/>
</dbReference>
<dbReference type="PANTHER" id="PTHR45138:SF9">
    <property type="entry name" value="DIGUANYLATE CYCLASE DGCM-RELATED"/>
    <property type="match status" value="1"/>
</dbReference>